<dbReference type="SUPFAM" id="SSF52402">
    <property type="entry name" value="Adenine nucleotide alpha hydrolases-like"/>
    <property type="match status" value="1"/>
</dbReference>
<organism evidence="3 4">
    <name type="scientific">Herbiconiux aconitum</name>
    <dbReference type="NCBI Taxonomy" id="2970913"/>
    <lineage>
        <taxon>Bacteria</taxon>
        <taxon>Bacillati</taxon>
        <taxon>Actinomycetota</taxon>
        <taxon>Actinomycetes</taxon>
        <taxon>Micrococcales</taxon>
        <taxon>Microbacteriaceae</taxon>
        <taxon>Herbiconiux</taxon>
    </lineage>
</organism>
<dbReference type="Pfam" id="PF00582">
    <property type="entry name" value="Usp"/>
    <property type="match status" value="1"/>
</dbReference>
<evidence type="ECO:0000313" key="4">
    <source>
        <dbReference type="Proteomes" id="UP001165584"/>
    </source>
</evidence>
<dbReference type="PANTHER" id="PTHR46268">
    <property type="entry name" value="STRESS RESPONSE PROTEIN NHAX"/>
    <property type="match status" value="1"/>
</dbReference>
<protein>
    <submittedName>
        <fullName evidence="3">Universal stress protein</fullName>
    </submittedName>
</protein>
<dbReference type="InterPro" id="IPR014729">
    <property type="entry name" value="Rossmann-like_a/b/a_fold"/>
</dbReference>
<dbReference type="Gene3D" id="3.40.50.620">
    <property type="entry name" value="HUPs"/>
    <property type="match status" value="1"/>
</dbReference>
<dbReference type="CDD" id="cd00293">
    <property type="entry name" value="USP-like"/>
    <property type="match status" value="1"/>
</dbReference>
<keyword evidence="4" id="KW-1185">Reference proteome</keyword>
<dbReference type="EMBL" id="JANLCM010000001">
    <property type="protein sequence ID" value="MCS5716551.1"/>
    <property type="molecule type" value="Genomic_DNA"/>
</dbReference>
<comment type="caution">
    <text evidence="3">The sequence shown here is derived from an EMBL/GenBank/DDBJ whole genome shotgun (WGS) entry which is preliminary data.</text>
</comment>
<evidence type="ECO:0000259" key="2">
    <source>
        <dbReference type="Pfam" id="PF00582"/>
    </source>
</evidence>
<comment type="similarity">
    <text evidence="1">Belongs to the universal stress protein A family.</text>
</comment>
<dbReference type="PANTHER" id="PTHR46268:SF6">
    <property type="entry name" value="UNIVERSAL STRESS PROTEIN UP12"/>
    <property type="match status" value="1"/>
</dbReference>
<sequence length="158" mass="16719">MTDQDSTARSSTGYDRIVVGVDGSEASIEALRRAVGIAEKFGSRVDAICVWSYPISYTPLPAFYYPDRDAEQIVDQVAAAVFGSSRPDWFTATTREGSAALVLIDESESADLLVVGSRGHGGFAGLLLGSVSAQCAEHSHCPVLVVHDQAAEESGPQQ</sequence>
<evidence type="ECO:0000256" key="1">
    <source>
        <dbReference type="ARBA" id="ARBA00008791"/>
    </source>
</evidence>
<reference evidence="3" key="1">
    <citation type="submission" date="2022-08" db="EMBL/GenBank/DDBJ databases">
        <authorList>
            <person name="Deng Y."/>
            <person name="Han X.-F."/>
            <person name="Zhang Y.-Q."/>
        </authorList>
    </citation>
    <scope>NUCLEOTIDE SEQUENCE</scope>
    <source>
        <strain evidence="3">CPCC 205763</strain>
    </source>
</reference>
<gene>
    <name evidence="3" type="ORF">N1027_00185</name>
</gene>
<proteinExistence type="inferred from homology"/>
<dbReference type="InterPro" id="IPR006016">
    <property type="entry name" value="UspA"/>
</dbReference>
<name>A0ABT2GP74_9MICO</name>
<accession>A0ABT2GP74</accession>
<dbReference type="RefSeq" id="WP_259503700.1">
    <property type="nucleotide sequence ID" value="NZ_JANLCM010000001.1"/>
</dbReference>
<dbReference type="InterPro" id="IPR006015">
    <property type="entry name" value="Universal_stress_UspA"/>
</dbReference>
<dbReference type="PRINTS" id="PR01438">
    <property type="entry name" value="UNVRSLSTRESS"/>
</dbReference>
<evidence type="ECO:0000313" key="3">
    <source>
        <dbReference type="EMBL" id="MCS5716551.1"/>
    </source>
</evidence>
<dbReference type="Proteomes" id="UP001165584">
    <property type="component" value="Unassembled WGS sequence"/>
</dbReference>
<feature type="domain" description="UspA" evidence="2">
    <location>
        <begin position="14"/>
        <end position="147"/>
    </location>
</feature>